<proteinExistence type="inferred from homology"/>
<evidence type="ECO:0000256" key="6">
    <source>
        <dbReference type="ARBA" id="ARBA00023079"/>
    </source>
</evidence>
<feature type="binding site" evidence="9">
    <location>
        <position position="53"/>
    </location>
    <ligand>
        <name>Zn(2+)</name>
        <dbReference type="ChEBI" id="CHEBI:29105"/>
        <label>1</label>
    </ligand>
</feature>
<reference evidence="11" key="1">
    <citation type="submission" date="2017-02" db="EMBL/GenBank/DDBJ databases">
        <authorList>
            <person name="Varghese N."/>
            <person name="Submissions S."/>
        </authorList>
    </citation>
    <scope>NUCLEOTIDE SEQUENCE [LARGE SCALE GENOMIC DNA]</scope>
    <source>
        <strain evidence="11">DSM 23966</strain>
    </source>
</reference>
<accession>A0A1T4YXU5</accession>
<evidence type="ECO:0000256" key="4">
    <source>
        <dbReference type="ARBA" id="ARBA00022801"/>
    </source>
</evidence>
<comment type="function">
    <text evidence="1 9">Catalyzes the hydrolysis of N-formyl-L-kynurenine to L-kynurenine, the second step in the kynurenine pathway of tryptophan degradation.</text>
</comment>
<evidence type="ECO:0000256" key="1">
    <source>
        <dbReference type="ARBA" id="ARBA00002204"/>
    </source>
</evidence>
<dbReference type="GO" id="GO:0004061">
    <property type="term" value="F:arylformamidase activity"/>
    <property type="evidence" value="ECO:0007669"/>
    <property type="project" value="UniProtKB-UniRule"/>
</dbReference>
<dbReference type="EC" id="3.5.1.9" evidence="9"/>
<dbReference type="EMBL" id="FUYJ01000010">
    <property type="protein sequence ID" value="SKB06085.1"/>
    <property type="molecule type" value="Genomic_DNA"/>
</dbReference>
<dbReference type="SUPFAM" id="SSF102198">
    <property type="entry name" value="Putative cyclase"/>
    <property type="match status" value="1"/>
</dbReference>
<name>A0A1T4YXU5_9BACL</name>
<evidence type="ECO:0000256" key="7">
    <source>
        <dbReference type="ARBA" id="ARBA00048496"/>
    </source>
</evidence>
<feature type="active site" description="Proton donor/acceptor" evidence="9">
    <location>
        <position position="59"/>
    </location>
</feature>
<evidence type="ECO:0000256" key="2">
    <source>
        <dbReference type="ARBA" id="ARBA00011738"/>
    </source>
</evidence>
<comment type="similarity">
    <text evidence="9">Belongs to the Cyclase 1 superfamily. KynB family.</text>
</comment>
<keyword evidence="11" id="KW-1185">Reference proteome</keyword>
<dbReference type="InterPro" id="IPR007325">
    <property type="entry name" value="KFase/CYL"/>
</dbReference>
<evidence type="ECO:0000256" key="9">
    <source>
        <dbReference type="HAMAP-Rule" id="MF_01969"/>
    </source>
</evidence>
<dbReference type="NCBIfam" id="TIGR03035">
    <property type="entry name" value="trp_arylform"/>
    <property type="match status" value="1"/>
</dbReference>
<feature type="binding site" evidence="9">
    <location>
        <position position="55"/>
    </location>
    <ligand>
        <name>Zn(2+)</name>
        <dbReference type="ChEBI" id="CHEBI:29105"/>
        <label>2</label>
    </ligand>
</feature>
<feature type="binding site" evidence="9">
    <location>
        <position position="160"/>
    </location>
    <ligand>
        <name>Zn(2+)</name>
        <dbReference type="ChEBI" id="CHEBI:29105"/>
        <label>2</label>
    </ligand>
</feature>
<organism evidence="10 11">
    <name type="scientific">Sporosarcina newyorkensis</name>
    <dbReference type="NCBI Taxonomy" id="759851"/>
    <lineage>
        <taxon>Bacteria</taxon>
        <taxon>Bacillati</taxon>
        <taxon>Bacillota</taxon>
        <taxon>Bacilli</taxon>
        <taxon>Bacillales</taxon>
        <taxon>Caryophanaceae</taxon>
        <taxon>Sporosarcina</taxon>
    </lineage>
</organism>
<protein>
    <recommendedName>
        <fullName evidence="9">Kynurenine formamidase</fullName>
        <shortName evidence="9">KFA</shortName>
        <shortName evidence="9">KFase</shortName>
        <ecNumber evidence="9">3.5.1.9</ecNumber>
    </recommendedName>
    <alternativeName>
        <fullName evidence="9">Arylformamidase</fullName>
    </alternativeName>
    <alternativeName>
        <fullName evidence="9">N-formylkynurenine formamidase</fullName>
        <shortName evidence="9">FKF</shortName>
    </alternativeName>
</protein>
<dbReference type="GO" id="GO:0008270">
    <property type="term" value="F:zinc ion binding"/>
    <property type="evidence" value="ECO:0007669"/>
    <property type="project" value="UniProtKB-UniRule"/>
</dbReference>
<dbReference type="RefSeq" id="WP_009499156.1">
    <property type="nucleotide sequence ID" value="NZ_FUYJ01000010.1"/>
</dbReference>
<dbReference type="Proteomes" id="UP000190042">
    <property type="component" value="Unassembled WGS sequence"/>
</dbReference>
<comment type="pathway">
    <text evidence="8 9">Amino-acid degradation; L-tryptophan degradation via kynurenine pathway; L-kynurenine from L-tryptophan: step 2/2.</text>
</comment>
<evidence type="ECO:0000313" key="11">
    <source>
        <dbReference type="Proteomes" id="UP000190042"/>
    </source>
</evidence>
<evidence type="ECO:0000256" key="5">
    <source>
        <dbReference type="ARBA" id="ARBA00022833"/>
    </source>
</evidence>
<feature type="binding site" evidence="9">
    <location>
        <position position="55"/>
    </location>
    <ligand>
        <name>Zn(2+)</name>
        <dbReference type="ChEBI" id="CHEBI:29105"/>
        <label>1</label>
    </ligand>
</feature>
<dbReference type="AlphaFoldDB" id="A0A1T4YXU5"/>
<evidence type="ECO:0000313" key="10">
    <source>
        <dbReference type="EMBL" id="SKB06085.1"/>
    </source>
</evidence>
<dbReference type="PANTHER" id="PTHR31118:SF32">
    <property type="entry name" value="KYNURENINE FORMAMIDASE"/>
    <property type="match status" value="1"/>
</dbReference>
<feature type="binding site" evidence="9">
    <location>
        <position position="172"/>
    </location>
    <ligand>
        <name>Zn(2+)</name>
        <dbReference type="ChEBI" id="CHEBI:29105"/>
        <label>2</label>
    </ligand>
</feature>
<dbReference type="Gene3D" id="3.50.30.50">
    <property type="entry name" value="Putative cyclase"/>
    <property type="match status" value="1"/>
</dbReference>
<dbReference type="Pfam" id="PF04199">
    <property type="entry name" value="Cyclase"/>
    <property type="match status" value="1"/>
</dbReference>
<dbReference type="GO" id="GO:0004328">
    <property type="term" value="F:formamidase activity"/>
    <property type="evidence" value="ECO:0007669"/>
    <property type="project" value="InterPro"/>
</dbReference>
<comment type="catalytic activity">
    <reaction evidence="7 9">
        <text>N-formyl-L-kynurenine + H2O = L-kynurenine + formate + H(+)</text>
        <dbReference type="Rhea" id="RHEA:13009"/>
        <dbReference type="ChEBI" id="CHEBI:15377"/>
        <dbReference type="ChEBI" id="CHEBI:15378"/>
        <dbReference type="ChEBI" id="CHEBI:15740"/>
        <dbReference type="ChEBI" id="CHEBI:57959"/>
        <dbReference type="ChEBI" id="CHEBI:58629"/>
        <dbReference type="EC" id="3.5.1.9"/>
    </reaction>
</comment>
<evidence type="ECO:0000256" key="8">
    <source>
        <dbReference type="ARBA" id="ARBA00060547"/>
    </source>
</evidence>
<dbReference type="HAMAP" id="MF_01969">
    <property type="entry name" value="KynB"/>
    <property type="match status" value="1"/>
</dbReference>
<dbReference type="PANTHER" id="PTHR31118">
    <property type="entry name" value="CYCLASE-LIKE PROTEIN 2"/>
    <property type="match status" value="1"/>
</dbReference>
<comment type="cofactor">
    <cofactor evidence="9">
        <name>Zn(2+)</name>
        <dbReference type="ChEBI" id="CHEBI:29105"/>
    </cofactor>
    <text evidence="9">Binds 2 zinc ions per subunit.</text>
</comment>
<dbReference type="InterPro" id="IPR017484">
    <property type="entry name" value="Kynurenine_formamidase_bac"/>
</dbReference>
<keyword evidence="4 9" id="KW-0378">Hydrolase</keyword>
<feature type="binding site" evidence="9">
    <location>
        <position position="172"/>
    </location>
    <ligand>
        <name>Zn(2+)</name>
        <dbReference type="ChEBI" id="CHEBI:29105"/>
        <label>1</label>
    </ligand>
</feature>
<comment type="subunit">
    <text evidence="2 9">Homodimer.</text>
</comment>
<dbReference type="InterPro" id="IPR037175">
    <property type="entry name" value="KFase_sf"/>
</dbReference>
<keyword evidence="5 9" id="KW-0862">Zinc</keyword>
<keyword evidence="3 9" id="KW-0479">Metal-binding</keyword>
<evidence type="ECO:0000256" key="3">
    <source>
        <dbReference type="ARBA" id="ARBA00022723"/>
    </source>
</evidence>
<sequence>MTNEWIDITQPLTKNIAEWPGDTPFSYEVAVSKEQSGSVNIGKLTMSTHIGTHTDAPFHYDNEGLRILDLPIDLYIGSACLIDVAGVDCVTRADLEHVNFEGAERILLRTGSHPTSTKFPERFTVIGEDVGPLLKERGVRLLGVDTPSVDAEDSKELLAHHSLYRNDVIIIENLVLHSLEPGQYELIALPLALAEADGSPVRAVVRKWES</sequence>
<feature type="binding site" evidence="9">
    <location>
        <position position="49"/>
    </location>
    <ligand>
        <name>Zn(2+)</name>
        <dbReference type="ChEBI" id="CHEBI:29105"/>
        <label>1</label>
    </ligand>
</feature>
<dbReference type="FunFam" id="3.50.30.50:FF:000001">
    <property type="entry name" value="Kynurenine formamidase"/>
    <property type="match status" value="1"/>
</dbReference>
<feature type="binding site" evidence="9">
    <location>
        <position position="19"/>
    </location>
    <ligand>
        <name>substrate</name>
    </ligand>
</feature>
<dbReference type="GO" id="GO:0019441">
    <property type="term" value="P:L-tryptophan catabolic process to kynurenine"/>
    <property type="evidence" value="ECO:0007669"/>
    <property type="project" value="UniProtKB-UniRule"/>
</dbReference>
<keyword evidence="6 9" id="KW-0823">Tryptophan catabolism</keyword>
<dbReference type="UniPathway" id="UPA00333">
    <property type="reaction ID" value="UER00454"/>
</dbReference>
<gene>
    <name evidence="9" type="primary">kynB</name>
    <name evidence="10" type="ORF">SAMN04244570_0080</name>
</gene>